<feature type="transmembrane region" description="Helical" evidence="1">
    <location>
        <begin position="90"/>
        <end position="108"/>
    </location>
</feature>
<dbReference type="RefSeq" id="WP_162355900.1">
    <property type="nucleotide sequence ID" value="NZ_CP048209.1"/>
</dbReference>
<organism evidence="2 3">
    <name type="scientific">Paenibacillus lycopersici</name>
    <dbReference type="NCBI Taxonomy" id="2704462"/>
    <lineage>
        <taxon>Bacteria</taxon>
        <taxon>Bacillati</taxon>
        <taxon>Bacillota</taxon>
        <taxon>Bacilli</taxon>
        <taxon>Bacillales</taxon>
        <taxon>Paenibacillaceae</taxon>
        <taxon>Paenibacillus</taxon>
    </lineage>
</organism>
<evidence type="ECO:0000313" key="2">
    <source>
        <dbReference type="EMBL" id="QHT59834.1"/>
    </source>
</evidence>
<gene>
    <name evidence="2" type="ORF">GXP70_07645</name>
</gene>
<dbReference type="Proteomes" id="UP000476064">
    <property type="component" value="Chromosome"/>
</dbReference>
<dbReference type="InterPro" id="IPR006750">
    <property type="entry name" value="YdcZ"/>
</dbReference>
<keyword evidence="1" id="KW-1133">Transmembrane helix</keyword>
<proteinExistence type="predicted"/>
<dbReference type="Pfam" id="PF04657">
    <property type="entry name" value="DMT_YdcZ"/>
    <property type="match status" value="1"/>
</dbReference>
<keyword evidence="1" id="KW-0812">Transmembrane</keyword>
<dbReference type="AlphaFoldDB" id="A0A6C0FX17"/>
<dbReference type="KEGG" id="plyc:GXP70_07645"/>
<keyword evidence="1" id="KW-0472">Membrane</keyword>
<protein>
    <submittedName>
        <fullName evidence="2">DMT family transporter</fullName>
    </submittedName>
</protein>
<evidence type="ECO:0000256" key="1">
    <source>
        <dbReference type="SAM" id="Phobius"/>
    </source>
</evidence>
<sequence length="141" mass="14868">MKGMIYAMLGGIFITLQSTANAAIGARLGTWQAAALTQGTGFAAALLLVWLAGDRSWRKLARVRLPFHIGGALAAVIIFGNITAFHLNGAAVTVSSALIAQIIGTLAMEKAGWYGRRALRLRTPQWAGIALMIAGILCLSF</sequence>
<reference evidence="2 3" key="1">
    <citation type="submission" date="2020-01" db="EMBL/GenBank/DDBJ databases">
        <title>Paenibacillus sp. nov., isolated from tomato rhizosphere.</title>
        <authorList>
            <person name="Weon H.-Y."/>
            <person name="Lee S.A."/>
        </authorList>
    </citation>
    <scope>NUCLEOTIDE SEQUENCE [LARGE SCALE GENOMIC DNA]</scope>
    <source>
        <strain evidence="2 3">12200R-189</strain>
    </source>
</reference>
<dbReference type="EMBL" id="CP048209">
    <property type="protein sequence ID" value="QHT59834.1"/>
    <property type="molecule type" value="Genomic_DNA"/>
</dbReference>
<dbReference type="PANTHER" id="PTHR34821:SF3">
    <property type="entry name" value="MEMBRANE PROTEIN"/>
    <property type="match status" value="1"/>
</dbReference>
<accession>A0A6C0FX17</accession>
<dbReference type="GO" id="GO:0005886">
    <property type="term" value="C:plasma membrane"/>
    <property type="evidence" value="ECO:0007669"/>
    <property type="project" value="TreeGrafter"/>
</dbReference>
<feature type="transmembrane region" description="Helical" evidence="1">
    <location>
        <begin position="65"/>
        <end position="84"/>
    </location>
</feature>
<feature type="transmembrane region" description="Helical" evidence="1">
    <location>
        <begin position="32"/>
        <end position="53"/>
    </location>
</feature>
<evidence type="ECO:0000313" key="3">
    <source>
        <dbReference type="Proteomes" id="UP000476064"/>
    </source>
</evidence>
<name>A0A6C0FX17_9BACL</name>
<keyword evidence="3" id="KW-1185">Reference proteome</keyword>
<dbReference type="PANTHER" id="PTHR34821">
    <property type="entry name" value="INNER MEMBRANE PROTEIN YDCZ"/>
    <property type="match status" value="1"/>
</dbReference>